<keyword evidence="3" id="KW-1185">Reference proteome</keyword>
<gene>
    <name evidence="2" type="ORF">IW19_12735</name>
</gene>
<proteinExistence type="predicted"/>
<dbReference type="STRING" id="362418.IW19_12735"/>
<comment type="caution">
    <text evidence="2">The sequence shown here is derived from an EMBL/GenBank/DDBJ whole genome shotgun (WGS) entry which is preliminary data.</text>
</comment>
<evidence type="ECO:0000313" key="3">
    <source>
        <dbReference type="Proteomes" id="UP000028715"/>
    </source>
</evidence>
<dbReference type="Proteomes" id="UP000028715">
    <property type="component" value="Unassembled WGS sequence"/>
</dbReference>
<organism evidence="2 3">
    <name type="scientific">Flavobacterium reichenbachii</name>
    <dbReference type="NCBI Taxonomy" id="362418"/>
    <lineage>
        <taxon>Bacteria</taxon>
        <taxon>Pseudomonadati</taxon>
        <taxon>Bacteroidota</taxon>
        <taxon>Flavobacteriia</taxon>
        <taxon>Flavobacteriales</taxon>
        <taxon>Flavobacteriaceae</taxon>
        <taxon>Flavobacterium</taxon>
    </lineage>
</organism>
<name>A0A085ZPG9_9FLAO</name>
<sequence length="59" mass="6492">MKMKKETKKVQKFGLEKFEVAKLKKLHLIVGGGIAADPLTGHTDHNKANSSARCQAEND</sequence>
<reference evidence="2 3" key="1">
    <citation type="submission" date="2014-07" db="EMBL/GenBank/DDBJ databases">
        <title>Genome of Flavobacterium reichenbachii LMG 25512.</title>
        <authorList>
            <person name="Stropko S.J."/>
            <person name="Pipes S.E."/>
            <person name="Newman J.D."/>
        </authorList>
    </citation>
    <scope>NUCLEOTIDE SEQUENCE [LARGE SCALE GENOMIC DNA]</scope>
    <source>
        <strain evidence="2 3">LMG 25512</strain>
    </source>
</reference>
<evidence type="ECO:0000256" key="1">
    <source>
        <dbReference type="SAM" id="MobiDB-lite"/>
    </source>
</evidence>
<protein>
    <submittedName>
        <fullName evidence="2">Uncharacterized protein</fullName>
    </submittedName>
</protein>
<dbReference type="AlphaFoldDB" id="A0A085ZPG9"/>
<accession>A0A085ZPG9</accession>
<dbReference type="EMBL" id="JPRL01000001">
    <property type="protein sequence ID" value="KFF06333.1"/>
    <property type="molecule type" value="Genomic_DNA"/>
</dbReference>
<evidence type="ECO:0000313" key="2">
    <source>
        <dbReference type="EMBL" id="KFF06333.1"/>
    </source>
</evidence>
<feature type="region of interest" description="Disordered" evidence="1">
    <location>
        <begin position="36"/>
        <end position="59"/>
    </location>
</feature>